<proteinExistence type="predicted"/>
<accession>A0A840SPE1</accession>
<keyword evidence="3" id="KW-1185">Reference proteome</keyword>
<dbReference type="Proteomes" id="UP000549457">
    <property type="component" value="Unassembled WGS sequence"/>
</dbReference>
<comment type="caution">
    <text evidence="2">The sequence shown here is derived from an EMBL/GenBank/DDBJ whole genome shotgun (WGS) entry which is preliminary data.</text>
</comment>
<reference evidence="2 3" key="1">
    <citation type="submission" date="2020-08" db="EMBL/GenBank/DDBJ databases">
        <title>Genomic Encyclopedia of Type Strains, Phase IV (KMG-IV): sequencing the most valuable type-strain genomes for metagenomic binning, comparative biology and taxonomic classification.</title>
        <authorList>
            <person name="Goeker M."/>
        </authorList>
    </citation>
    <scope>NUCLEOTIDE SEQUENCE [LARGE SCALE GENOMIC DNA]</scope>
    <source>
        <strain evidence="2 3">DSM 101730</strain>
    </source>
</reference>
<keyword evidence="1" id="KW-0812">Transmembrane</keyword>
<dbReference type="EMBL" id="JACHFM010000002">
    <property type="protein sequence ID" value="MBB5221716.1"/>
    <property type="molecule type" value="Genomic_DNA"/>
</dbReference>
<evidence type="ECO:0000256" key="1">
    <source>
        <dbReference type="SAM" id="Phobius"/>
    </source>
</evidence>
<gene>
    <name evidence="2" type="ORF">HNP73_001652</name>
</gene>
<name>A0A840SPE1_9RHOB</name>
<evidence type="ECO:0000313" key="2">
    <source>
        <dbReference type="EMBL" id="MBB5221716.1"/>
    </source>
</evidence>
<organism evidence="2 3">
    <name type="scientific">Amaricoccus macauensis</name>
    <dbReference type="NCBI Taxonomy" id="57001"/>
    <lineage>
        <taxon>Bacteria</taxon>
        <taxon>Pseudomonadati</taxon>
        <taxon>Pseudomonadota</taxon>
        <taxon>Alphaproteobacteria</taxon>
        <taxon>Rhodobacterales</taxon>
        <taxon>Paracoccaceae</taxon>
        <taxon>Amaricoccus</taxon>
    </lineage>
</organism>
<feature type="transmembrane region" description="Helical" evidence="1">
    <location>
        <begin position="21"/>
        <end position="40"/>
    </location>
</feature>
<dbReference type="RefSeq" id="WP_184148184.1">
    <property type="nucleotide sequence ID" value="NZ_JACHFM010000002.1"/>
</dbReference>
<dbReference type="AlphaFoldDB" id="A0A840SPE1"/>
<evidence type="ECO:0000313" key="3">
    <source>
        <dbReference type="Proteomes" id="UP000549457"/>
    </source>
</evidence>
<feature type="transmembrane region" description="Helical" evidence="1">
    <location>
        <begin position="46"/>
        <end position="65"/>
    </location>
</feature>
<keyword evidence="1" id="KW-0472">Membrane</keyword>
<sequence length="71" mass="7637">MRIDGALTDLASGIRQSAEEQVIGALIMMPFTATLVLGWMMPLPNLVAILLFIVLTLPAGLWNAGMRARGQ</sequence>
<protein>
    <submittedName>
        <fullName evidence="2">Uncharacterized protein</fullName>
    </submittedName>
</protein>
<keyword evidence="1" id="KW-1133">Transmembrane helix</keyword>